<protein>
    <submittedName>
        <fullName evidence="1">Uncharacterized protein</fullName>
    </submittedName>
</protein>
<dbReference type="PaxDb" id="4577-GRMZM2G101149_P01"/>
<dbReference type="SMR" id="A0A1D6N625"/>
<dbReference type="EMBL" id="CM007649">
    <property type="protein sequence ID" value="ONM36050.1"/>
    <property type="molecule type" value="Genomic_DNA"/>
</dbReference>
<dbReference type="InParanoid" id="A0A1D6N625"/>
<dbReference type="Gene3D" id="3.40.50.300">
    <property type="entry name" value="P-loop containing nucleotide triphosphate hydrolases"/>
    <property type="match status" value="1"/>
</dbReference>
<dbReference type="AlphaFoldDB" id="A0A1D6N625"/>
<dbReference type="eggNOG" id="KOG0342">
    <property type="taxonomic scope" value="Eukaryota"/>
</dbReference>
<evidence type="ECO:0000313" key="1">
    <source>
        <dbReference type="EMBL" id="ONM36050.1"/>
    </source>
</evidence>
<accession>A0A1D6N625</accession>
<dbReference type="ExpressionAtlas" id="A0A1D6N625">
    <property type="expression patterns" value="baseline and differential"/>
</dbReference>
<organism evidence="1">
    <name type="scientific">Zea mays</name>
    <name type="common">Maize</name>
    <dbReference type="NCBI Taxonomy" id="4577"/>
    <lineage>
        <taxon>Eukaryota</taxon>
        <taxon>Viridiplantae</taxon>
        <taxon>Streptophyta</taxon>
        <taxon>Embryophyta</taxon>
        <taxon>Tracheophyta</taxon>
        <taxon>Spermatophyta</taxon>
        <taxon>Magnoliopsida</taxon>
        <taxon>Liliopsida</taxon>
        <taxon>Poales</taxon>
        <taxon>Poaceae</taxon>
        <taxon>PACMAD clade</taxon>
        <taxon>Panicoideae</taxon>
        <taxon>Andropogonodae</taxon>
        <taxon>Andropogoneae</taxon>
        <taxon>Tripsacinae</taxon>
        <taxon>Zea</taxon>
    </lineage>
</organism>
<reference evidence="1" key="1">
    <citation type="submission" date="2015-12" db="EMBL/GenBank/DDBJ databases">
        <title>Update maize B73 reference genome by single molecule sequencing technologies.</title>
        <authorList>
            <consortium name="Maize Genome Sequencing Project"/>
            <person name="Ware D."/>
        </authorList>
    </citation>
    <scope>NUCLEOTIDE SEQUENCE [LARGE SCALE GENOMIC DNA]</scope>
    <source>
        <tissue evidence="1">Seedling</tissue>
    </source>
</reference>
<proteinExistence type="predicted"/>
<sequence length="92" mass="10486">MYCNSSCFYYFLIQIVASKTKIYMVLQLVNGGELFDRITHNVTKELMKYHSQTLGYVIGGTNMRSDANHLIEGINILIATLDRLLDHLQNTG</sequence>
<gene>
    <name evidence="1" type="ORF">ZEAMMB73_Zm00001d042681</name>
</gene>
<dbReference type="InterPro" id="IPR027417">
    <property type="entry name" value="P-loop_NTPase"/>
</dbReference>
<dbReference type="STRING" id="4577.A0A1D6N625"/>
<dbReference type="EMBL" id="CM007649">
    <property type="protein sequence ID" value="ONM36051.1"/>
    <property type="molecule type" value="Genomic_DNA"/>
</dbReference>
<dbReference type="SUPFAM" id="SSF52540">
    <property type="entry name" value="P-loop containing nucleoside triphosphate hydrolases"/>
    <property type="match status" value="1"/>
</dbReference>
<name>A0A1D6N625_MAIZE</name>